<evidence type="ECO:0000259" key="8">
    <source>
        <dbReference type="Pfam" id="PF07962"/>
    </source>
</evidence>
<comment type="caution">
    <text evidence="9">The sequence shown here is derived from an EMBL/GenBank/DDBJ whole genome shotgun (WGS) entry which is preliminary data.</text>
</comment>
<evidence type="ECO:0000313" key="9">
    <source>
        <dbReference type="EMBL" id="GIL47570.1"/>
    </source>
</evidence>
<reference evidence="9" key="1">
    <citation type="journal article" date="2021" name="Proc. Natl. Acad. Sci. U.S.A.">
        <title>Three genomes in the algal genus Volvox reveal the fate of a haploid sex-determining region after a transition to homothallism.</title>
        <authorList>
            <person name="Yamamoto K."/>
            <person name="Hamaji T."/>
            <person name="Kawai-Toyooka H."/>
            <person name="Matsuzaki R."/>
            <person name="Takahashi F."/>
            <person name="Nishimura Y."/>
            <person name="Kawachi M."/>
            <person name="Noguchi H."/>
            <person name="Minakuchi Y."/>
            <person name="Umen J.G."/>
            <person name="Toyoda A."/>
            <person name="Nozaki H."/>
        </authorList>
    </citation>
    <scope>NUCLEOTIDE SEQUENCE</scope>
    <source>
        <strain evidence="9">NIES-3780</strain>
    </source>
</reference>
<dbReference type="PANTHER" id="PTHR13220:SF11">
    <property type="entry name" value="TIMELESS-INTERACTING PROTEIN"/>
    <property type="match status" value="1"/>
</dbReference>
<gene>
    <name evidence="9" type="ORF">Vafri_4362</name>
</gene>
<accession>A0A8J4EUK8</accession>
<evidence type="ECO:0000313" key="10">
    <source>
        <dbReference type="Proteomes" id="UP000747399"/>
    </source>
</evidence>
<comment type="similarity">
    <text evidence="2 6">Belongs to the CSM3 family.</text>
</comment>
<evidence type="ECO:0000256" key="4">
    <source>
        <dbReference type="ARBA" id="ARBA00023242"/>
    </source>
</evidence>
<evidence type="ECO:0000256" key="5">
    <source>
        <dbReference type="ARBA" id="ARBA00023306"/>
    </source>
</evidence>
<protein>
    <recommendedName>
        <fullName evidence="8">Chromosome segregation in meiosis protein 3 domain-containing protein</fullName>
    </recommendedName>
</protein>
<feature type="region of interest" description="Disordered" evidence="7">
    <location>
        <begin position="1"/>
        <end position="40"/>
    </location>
</feature>
<name>A0A8J4EUK8_9CHLO</name>
<dbReference type="GO" id="GO:0000076">
    <property type="term" value="P:DNA replication checkpoint signaling"/>
    <property type="evidence" value="ECO:0007669"/>
    <property type="project" value="UniProtKB-UniRule"/>
</dbReference>
<proteinExistence type="inferred from homology"/>
<evidence type="ECO:0000256" key="3">
    <source>
        <dbReference type="ARBA" id="ARBA00022763"/>
    </source>
</evidence>
<feature type="domain" description="Chromosome segregation in meiosis protein 3" evidence="8">
    <location>
        <begin position="42"/>
        <end position="123"/>
    </location>
</feature>
<dbReference type="EMBL" id="BNCO01000004">
    <property type="protein sequence ID" value="GIL47570.1"/>
    <property type="molecule type" value="Genomic_DNA"/>
</dbReference>
<sequence length="526" mass="54668">MDDDEAMDHGDEVRTSQPAGKTTDPGAAGKPVRAPRKKDPKLDLDLLEADGGFNDIWHKMAPTFKSSFQGEGHEVADLRRLLELYQRWQMRFYPHCDFDSFITKLEKAGRSKVLKAKMGGMRQNLLGLIFPADEQEPAAAAVLPAGEMASGRDANGAAAVALIQVGQAGAGTRATTAAATGASGAAAGPTPSGEDEDDELVALQREAEWEAAYEAMDELETAPPPPPRQQQLQNAGRSPAVGLASTGGRAVDDVDMEEELAQLAEEMRYPLRPPVEAATVPDQLPLSDQQQVLAAGTRGESKSGELAVGDVLTGGRSRKVDREFDEDEELIALAMGYHDASLAVAAAAGPRSPGEPAAVQQHGTSSANIVLGQDQNVSVGAAAADAAAADAAAAAYVDVCEMRGDGGVSTGVEVQEAGMEDEDEELRMLAAMDMSEKQAVAVMRRGAIGASAVTALSAQGEASAAGMDLCNGSYKQGVQQYTGTEEIDEELLALAADDTQAALRTDCVNGSGNTGVSAVAPHSLGI</sequence>
<dbReference type="GO" id="GO:0043111">
    <property type="term" value="P:replication fork arrest"/>
    <property type="evidence" value="ECO:0007669"/>
    <property type="project" value="TreeGrafter"/>
</dbReference>
<dbReference type="AlphaFoldDB" id="A0A8J4EUK8"/>
<evidence type="ECO:0000256" key="7">
    <source>
        <dbReference type="SAM" id="MobiDB-lite"/>
    </source>
</evidence>
<evidence type="ECO:0000256" key="2">
    <source>
        <dbReference type="ARBA" id="ARBA00006075"/>
    </source>
</evidence>
<dbReference type="PANTHER" id="PTHR13220">
    <property type="entry name" value="TIMELESS INTERACTING-RELATED"/>
    <property type="match status" value="1"/>
</dbReference>
<dbReference type="InterPro" id="IPR012923">
    <property type="entry name" value="Csm3"/>
</dbReference>
<comment type="function">
    <text evidence="6">Plays an important role in the control of DNA replication and the maintenance of replication fork stability.</text>
</comment>
<feature type="region of interest" description="Disordered" evidence="7">
    <location>
        <begin position="219"/>
        <end position="247"/>
    </location>
</feature>
<keyword evidence="5 6" id="KW-0131">Cell cycle</keyword>
<organism evidence="9 10">
    <name type="scientific">Volvox africanus</name>
    <dbReference type="NCBI Taxonomy" id="51714"/>
    <lineage>
        <taxon>Eukaryota</taxon>
        <taxon>Viridiplantae</taxon>
        <taxon>Chlorophyta</taxon>
        <taxon>core chlorophytes</taxon>
        <taxon>Chlorophyceae</taxon>
        <taxon>CS clade</taxon>
        <taxon>Chlamydomonadales</taxon>
        <taxon>Volvocaceae</taxon>
        <taxon>Volvox</taxon>
    </lineage>
</organism>
<evidence type="ECO:0000256" key="6">
    <source>
        <dbReference type="RuleBase" id="RU366049"/>
    </source>
</evidence>
<dbReference type="GO" id="GO:0006974">
    <property type="term" value="P:DNA damage response"/>
    <property type="evidence" value="ECO:0007669"/>
    <property type="project" value="UniProtKB-KW"/>
</dbReference>
<keyword evidence="4 6" id="KW-0539">Nucleus</keyword>
<dbReference type="Pfam" id="PF07962">
    <property type="entry name" value="Swi3"/>
    <property type="match status" value="1"/>
</dbReference>
<comment type="subcellular location">
    <subcellularLocation>
        <location evidence="1 6">Nucleus</location>
    </subcellularLocation>
</comment>
<keyword evidence="10" id="KW-1185">Reference proteome</keyword>
<dbReference type="Proteomes" id="UP000747399">
    <property type="component" value="Unassembled WGS sequence"/>
</dbReference>
<dbReference type="GO" id="GO:0031297">
    <property type="term" value="P:replication fork processing"/>
    <property type="evidence" value="ECO:0007669"/>
    <property type="project" value="UniProtKB-UniRule"/>
</dbReference>
<evidence type="ECO:0000256" key="1">
    <source>
        <dbReference type="ARBA" id="ARBA00004123"/>
    </source>
</evidence>
<dbReference type="GO" id="GO:0031298">
    <property type="term" value="C:replication fork protection complex"/>
    <property type="evidence" value="ECO:0007669"/>
    <property type="project" value="TreeGrafter"/>
</dbReference>
<dbReference type="GO" id="GO:0003677">
    <property type="term" value="F:DNA binding"/>
    <property type="evidence" value="ECO:0007669"/>
    <property type="project" value="TreeGrafter"/>
</dbReference>
<dbReference type="InterPro" id="IPR040038">
    <property type="entry name" value="TIPIN/Csm3/Swi3"/>
</dbReference>
<keyword evidence="3 6" id="KW-0227">DNA damage</keyword>